<dbReference type="AlphaFoldDB" id="R0LQP9"/>
<dbReference type="EMBL" id="KB742810">
    <property type="protein sequence ID" value="EOB04065.1"/>
    <property type="molecule type" value="Genomic_DNA"/>
</dbReference>
<protein>
    <submittedName>
        <fullName evidence="1">Uncharacterized protein</fullName>
    </submittedName>
</protein>
<keyword evidence="2" id="KW-1185">Reference proteome</keyword>
<reference evidence="2" key="1">
    <citation type="journal article" date="2013" name="Nat. Genet.">
        <title>The duck genome and transcriptome provide insight into an avian influenza virus reservoir species.</title>
        <authorList>
            <person name="Huang Y."/>
            <person name="Li Y."/>
            <person name="Burt D.W."/>
            <person name="Chen H."/>
            <person name="Zhang Y."/>
            <person name="Qian W."/>
            <person name="Kim H."/>
            <person name="Gan S."/>
            <person name="Zhao Y."/>
            <person name="Li J."/>
            <person name="Yi K."/>
            <person name="Feng H."/>
            <person name="Zhu P."/>
            <person name="Li B."/>
            <person name="Liu Q."/>
            <person name="Fairley S."/>
            <person name="Magor K.E."/>
            <person name="Du Z."/>
            <person name="Hu X."/>
            <person name="Goodman L."/>
            <person name="Tafer H."/>
            <person name="Vignal A."/>
            <person name="Lee T."/>
            <person name="Kim K.W."/>
            <person name="Sheng Z."/>
            <person name="An Y."/>
            <person name="Searle S."/>
            <person name="Herrero J."/>
            <person name="Groenen M.A."/>
            <person name="Crooijmans R.P."/>
            <person name="Faraut T."/>
            <person name="Cai Q."/>
            <person name="Webster R.G."/>
            <person name="Aldridge J.R."/>
            <person name="Warren W.C."/>
            <person name="Bartschat S."/>
            <person name="Kehr S."/>
            <person name="Marz M."/>
            <person name="Stadler P.F."/>
            <person name="Smith J."/>
            <person name="Kraus R.H."/>
            <person name="Zhao Y."/>
            <person name="Ren L."/>
            <person name="Fei J."/>
            <person name="Morisson M."/>
            <person name="Kaiser P."/>
            <person name="Griffin D.K."/>
            <person name="Rao M."/>
            <person name="Pitel F."/>
            <person name="Wang J."/>
            <person name="Li N."/>
        </authorList>
    </citation>
    <scope>NUCLEOTIDE SEQUENCE [LARGE SCALE GENOMIC DNA]</scope>
</reference>
<organism evidence="1 2">
    <name type="scientific">Anas platyrhynchos</name>
    <name type="common">Mallard</name>
    <name type="synonym">Anas boschas</name>
    <dbReference type="NCBI Taxonomy" id="8839"/>
    <lineage>
        <taxon>Eukaryota</taxon>
        <taxon>Metazoa</taxon>
        <taxon>Chordata</taxon>
        <taxon>Craniata</taxon>
        <taxon>Vertebrata</taxon>
        <taxon>Euteleostomi</taxon>
        <taxon>Archelosauria</taxon>
        <taxon>Archosauria</taxon>
        <taxon>Dinosauria</taxon>
        <taxon>Saurischia</taxon>
        <taxon>Theropoda</taxon>
        <taxon>Coelurosauria</taxon>
        <taxon>Aves</taxon>
        <taxon>Neognathae</taxon>
        <taxon>Galloanserae</taxon>
        <taxon>Anseriformes</taxon>
        <taxon>Anatidae</taxon>
        <taxon>Anatinae</taxon>
        <taxon>Anas</taxon>
    </lineage>
</organism>
<sequence length="346" mass="38239">MASDLARRRCSGEEQLLACGKIARGHTAKLLLDKIMANVLMETIMNPQGIMTQLRYSLNLHFASRREDAEKQSTVSTFCKADFRLNVHLLTCKYSQAPQFPPDFPFTPVLSLDLLFATAMIQIALQSPVSLAYHWLMVINRDPVIPAPATGLARPCKSTTCTSRGGSRTVTSILLLPADTPRPETGRGMVFTCRFLPDDLEGHRVQPRVAPRQEGHDSHAGRQVRLISCKSPLTVTRPFGRRTSGTQALMAAGCGQCTTANLQEVSDDMLISLEVHFLTDAAKAMAEDDQTPRRRLEKVAHNLTLKPNHEESPHHADVAFRDTVQLVIGKYTESTGKFPQTKAPDI</sequence>
<accession>R0LQP9</accession>
<proteinExistence type="predicted"/>
<evidence type="ECO:0000313" key="1">
    <source>
        <dbReference type="EMBL" id="EOB04065.1"/>
    </source>
</evidence>
<name>R0LQP9_ANAPL</name>
<dbReference type="Proteomes" id="UP000296049">
    <property type="component" value="Unassembled WGS sequence"/>
</dbReference>
<gene>
    <name evidence="1" type="ORF">Anapl_04628</name>
</gene>
<evidence type="ECO:0000313" key="2">
    <source>
        <dbReference type="Proteomes" id="UP000296049"/>
    </source>
</evidence>